<dbReference type="Gene3D" id="3.40.50.300">
    <property type="entry name" value="P-loop containing nucleotide triphosphate hydrolases"/>
    <property type="match status" value="1"/>
</dbReference>
<dbReference type="GO" id="GO:0055085">
    <property type="term" value="P:transmembrane transport"/>
    <property type="evidence" value="ECO:0007669"/>
    <property type="project" value="UniProtKB-ARBA"/>
</dbReference>
<name>D0L6R9_GORB4</name>
<sequence length="204" mass="21285">MEVRGLGVELGGRLIVDDLDLQARPGRVTGLVGPSGSGKTTILRALAGLIPASSGSVVHTARRDGIAMMAQHPRQVCNPRWTLRRIVVEPAVVAGRSADAEAVARRVGLDPDLLDRYPGQVSDGQLQRACLARLTVQAPDIVLADEPTAMLDPVSAQAVIEVIADLAAAGAGVVLVSHHRGLVRVFCDEVIDLGYREPAGSAGA</sequence>
<dbReference type="HOGENOM" id="CLU_000604_1_22_11"/>
<dbReference type="EMBL" id="CP001802">
    <property type="protein sequence ID" value="ACY23629.1"/>
    <property type="molecule type" value="Genomic_DNA"/>
</dbReference>
<keyword evidence="3" id="KW-0547">Nucleotide-binding</keyword>
<dbReference type="PROSITE" id="PS50893">
    <property type="entry name" value="ABC_TRANSPORTER_2"/>
    <property type="match status" value="1"/>
</dbReference>
<keyword evidence="7" id="KW-1185">Reference proteome</keyword>
<dbReference type="InterPro" id="IPR003439">
    <property type="entry name" value="ABC_transporter-like_ATP-bd"/>
</dbReference>
<dbReference type="InterPro" id="IPR050319">
    <property type="entry name" value="ABC_transp_ATP-bind"/>
</dbReference>
<dbReference type="AlphaFoldDB" id="D0L6R9"/>
<evidence type="ECO:0000256" key="1">
    <source>
        <dbReference type="ARBA" id="ARBA00005417"/>
    </source>
</evidence>
<dbReference type="InterPro" id="IPR027417">
    <property type="entry name" value="P-loop_NTPase"/>
</dbReference>
<evidence type="ECO:0000256" key="3">
    <source>
        <dbReference type="ARBA" id="ARBA00022741"/>
    </source>
</evidence>
<dbReference type="InterPro" id="IPR003593">
    <property type="entry name" value="AAA+_ATPase"/>
</dbReference>
<evidence type="ECO:0000313" key="6">
    <source>
        <dbReference type="EMBL" id="ACY23629.1"/>
    </source>
</evidence>
<dbReference type="STRING" id="526226.Gbro_4496"/>
<dbReference type="Pfam" id="PF00005">
    <property type="entry name" value="ABC_tran"/>
    <property type="match status" value="1"/>
</dbReference>
<dbReference type="KEGG" id="gbr:Gbro_4496"/>
<feature type="domain" description="ABC transporter" evidence="5">
    <location>
        <begin position="1"/>
        <end position="204"/>
    </location>
</feature>
<dbReference type="PANTHER" id="PTHR43776:SF7">
    <property type="entry name" value="D,D-DIPEPTIDE TRANSPORT ATP-BINDING PROTEIN DDPF-RELATED"/>
    <property type="match status" value="1"/>
</dbReference>
<proteinExistence type="inferred from homology"/>
<dbReference type="GO" id="GO:0016887">
    <property type="term" value="F:ATP hydrolysis activity"/>
    <property type="evidence" value="ECO:0007669"/>
    <property type="project" value="InterPro"/>
</dbReference>
<protein>
    <submittedName>
        <fullName evidence="6">ABC transporter related protein</fullName>
    </submittedName>
</protein>
<evidence type="ECO:0000256" key="4">
    <source>
        <dbReference type="ARBA" id="ARBA00022840"/>
    </source>
</evidence>
<dbReference type="SMART" id="SM00382">
    <property type="entry name" value="AAA"/>
    <property type="match status" value="1"/>
</dbReference>
<evidence type="ECO:0000256" key="2">
    <source>
        <dbReference type="ARBA" id="ARBA00022448"/>
    </source>
</evidence>
<accession>D0L6R9</accession>
<keyword evidence="2" id="KW-0813">Transport</keyword>
<dbReference type="GO" id="GO:0005524">
    <property type="term" value="F:ATP binding"/>
    <property type="evidence" value="ECO:0007669"/>
    <property type="project" value="UniProtKB-KW"/>
</dbReference>
<organism evidence="6 7">
    <name type="scientific">Gordonia bronchialis (strain ATCC 25592 / DSM 43247 / BCRC 13721 / JCM 3198 / KCTC 3076 / NBRC 16047 / NCTC 10667)</name>
    <name type="common">Rhodococcus bronchialis</name>
    <dbReference type="NCBI Taxonomy" id="526226"/>
    <lineage>
        <taxon>Bacteria</taxon>
        <taxon>Bacillati</taxon>
        <taxon>Actinomycetota</taxon>
        <taxon>Actinomycetes</taxon>
        <taxon>Mycobacteriales</taxon>
        <taxon>Gordoniaceae</taxon>
        <taxon>Gordonia</taxon>
    </lineage>
</organism>
<reference evidence="7" key="1">
    <citation type="submission" date="2009-10" db="EMBL/GenBank/DDBJ databases">
        <title>The complete chromosome of Gordonia bronchialis DSM 43247.</title>
        <authorList>
            <consortium name="US DOE Joint Genome Institute (JGI-PGF)"/>
            <person name="Lucas S."/>
            <person name="Copeland A."/>
            <person name="Lapidus A."/>
            <person name="Glavina del Rio T."/>
            <person name="Dalin E."/>
            <person name="Tice H."/>
            <person name="Bruce D."/>
            <person name="Goodwin L."/>
            <person name="Pitluck S."/>
            <person name="Kyrpides N."/>
            <person name="Mavromatis K."/>
            <person name="Ivanova N."/>
            <person name="Ovchinnikova G."/>
            <person name="Saunders E."/>
            <person name="Brettin T."/>
            <person name="Detter J.C."/>
            <person name="Han C."/>
            <person name="Larimer F."/>
            <person name="Land M."/>
            <person name="Hauser L."/>
            <person name="Markowitz V."/>
            <person name="Cheng J.-F."/>
            <person name="Hugenholtz P."/>
            <person name="Woyke T."/>
            <person name="Wu D."/>
            <person name="Jando M."/>
            <person name="Schneider S."/>
            <person name="Goeker M."/>
            <person name="Klenk H.-P."/>
            <person name="Eisen J.A."/>
        </authorList>
    </citation>
    <scope>NUCLEOTIDE SEQUENCE [LARGE SCALE GENOMIC DNA]</scope>
    <source>
        <strain evidence="7">ATCC 25592 / DSM 43247 / BCRC 13721 / JCM 3198 / KCTC 3076 / NBRC 16047 / NCTC 10667</strain>
    </source>
</reference>
<dbReference type="PANTHER" id="PTHR43776">
    <property type="entry name" value="TRANSPORT ATP-BINDING PROTEIN"/>
    <property type="match status" value="1"/>
</dbReference>
<reference evidence="6 7" key="2">
    <citation type="journal article" date="2010" name="Stand. Genomic Sci.">
        <title>Complete genome sequence of Gordonia bronchialis type strain (3410).</title>
        <authorList>
            <person name="Ivanova N."/>
            <person name="Sikorski J."/>
            <person name="Jando M."/>
            <person name="Lapidus A."/>
            <person name="Nolan M."/>
            <person name="Lucas S."/>
            <person name="Del Rio T.G."/>
            <person name="Tice H."/>
            <person name="Copeland A."/>
            <person name="Cheng J.F."/>
            <person name="Chen F."/>
            <person name="Bruce D."/>
            <person name="Goodwin L."/>
            <person name="Pitluck S."/>
            <person name="Mavromatis K."/>
            <person name="Ovchinnikova G."/>
            <person name="Pati A."/>
            <person name="Chen A."/>
            <person name="Palaniappan K."/>
            <person name="Land M."/>
            <person name="Hauser L."/>
            <person name="Chang Y.J."/>
            <person name="Jeffries C.D."/>
            <person name="Chain P."/>
            <person name="Saunders E."/>
            <person name="Han C."/>
            <person name="Detter J.C."/>
            <person name="Brettin T."/>
            <person name="Rohde M."/>
            <person name="Goker M."/>
            <person name="Bristow J."/>
            <person name="Eisen J.A."/>
            <person name="Markowitz V."/>
            <person name="Hugenholtz P."/>
            <person name="Klenk H.P."/>
            <person name="Kyrpides N.C."/>
        </authorList>
    </citation>
    <scope>NUCLEOTIDE SEQUENCE [LARGE SCALE GENOMIC DNA]</scope>
    <source>
        <strain evidence="7">ATCC 25592 / DSM 43247 / BCRC 13721 / JCM 3198 / KCTC 3076 / NBRC 16047 / NCTC 10667</strain>
    </source>
</reference>
<dbReference type="eggNOG" id="COG1123">
    <property type="taxonomic scope" value="Bacteria"/>
</dbReference>
<keyword evidence="4" id="KW-0067">ATP-binding</keyword>
<dbReference type="Proteomes" id="UP000001219">
    <property type="component" value="Chromosome"/>
</dbReference>
<evidence type="ECO:0000313" key="7">
    <source>
        <dbReference type="Proteomes" id="UP000001219"/>
    </source>
</evidence>
<comment type="similarity">
    <text evidence="1">Belongs to the ABC transporter superfamily.</text>
</comment>
<evidence type="ECO:0000259" key="5">
    <source>
        <dbReference type="PROSITE" id="PS50893"/>
    </source>
</evidence>
<gene>
    <name evidence="6" type="ordered locus">Gbro_4496</name>
</gene>
<dbReference type="SUPFAM" id="SSF52540">
    <property type="entry name" value="P-loop containing nucleoside triphosphate hydrolases"/>
    <property type="match status" value="1"/>
</dbReference>